<sequence>MNQIIALNQYKFQQQAEPKKSRKLSHENYSQSSFAEKMKAVQKRDDNFAFKEKSKEIKSSSDSERLSNKAVGSEKDLSKKNESSSGKDIRKMLQETAEEAFTQLAQLNLGDVDWQKLNSQFKEAEFLEAAGGDLLSKADGFELEFSQLSTANLKTLISDLENMISSSGVNLANNDQLASLLNLPKEVETEKNILSDNQAFGEKFADYFKFQNQAEPKTDELASLENREQIQISEKTAAAEIAGKTEKKNVDFTNSDQNKLSQKIDFEQRNLADNTLRQESAEKNTTHNNSKVEQESKLFNLTEQKEVSEFNSKVVLETAKGDNAAEKKIIDFNFSGADSSLNTELNAGDKTNSFALNNNQLKGELPVKEQFVQQFKGEFSAAKNEMNIELKPESLGKIEVRLNLNEGKIDARMLVENKLVQTQLESSMKEIKSDLIKQGINIEQFKIETAKAGPRQVEQQNDFNLNDQNSAFSDGETGQNQEYEQRQFFQGQYYVQRSLNKSGLDNLDGENLVMRQQEIINRAAFSKGKLNLIV</sequence>
<dbReference type="InterPro" id="IPR021136">
    <property type="entry name" value="Flagellar_hook_control-like_C"/>
</dbReference>
<accession>A0A1I0B3G2</accession>
<protein>
    <submittedName>
        <fullName evidence="4">Hook-length control protein FliK</fullName>
    </submittedName>
</protein>
<evidence type="ECO:0000313" key="6">
    <source>
        <dbReference type="Proteomes" id="UP000199519"/>
    </source>
</evidence>
<evidence type="ECO:0000259" key="2">
    <source>
        <dbReference type="Pfam" id="PF02120"/>
    </source>
</evidence>
<dbReference type="AlphaFoldDB" id="A0A1I0B3G2"/>
<evidence type="ECO:0000313" key="4">
    <source>
        <dbReference type="EMBL" id="SET00487.1"/>
    </source>
</evidence>
<dbReference type="Pfam" id="PF02120">
    <property type="entry name" value="Flg_hook"/>
    <property type="match status" value="1"/>
</dbReference>
<gene>
    <name evidence="3" type="ORF">SAMN04488598_1167</name>
    <name evidence="4" type="ORF">SAMN04515652_11644</name>
</gene>
<dbReference type="Proteomes" id="UP000199519">
    <property type="component" value="Unassembled WGS sequence"/>
</dbReference>
<evidence type="ECO:0000256" key="1">
    <source>
        <dbReference type="SAM" id="MobiDB-lite"/>
    </source>
</evidence>
<dbReference type="Proteomes" id="UP000198612">
    <property type="component" value="Unassembled WGS sequence"/>
</dbReference>
<dbReference type="RefSeq" id="WP_089720277.1">
    <property type="nucleotide sequence ID" value="NZ_FNBJ01000016.1"/>
</dbReference>
<organism evidence="4 5">
    <name type="scientific">Halanaerobium congolense</name>
    <dbReference type="NCBI Taxonomy" id="54121"/>
    <lineage>
        <taxon>Bacteria</taxon>
        <taxon>Bacillati</taxon>
        <taxon>Bacillota</taxon>
        <taxon>Clostridia</taxon>
        <taxon>Halanaerobiales</taxon>
        <taxon>Halanaerobiaceae</taxon>
        <taxon>Halanaerobium</taxon>
    </lineage>
</organism>
<dbReference type="Gene3D" id="3.30.750.140">
    <property type="match status" value="1"/>
</dbReference>
<keyword evidence="6" id="KW-1185">Reference proteome</keyword>
<dbReference type="InterPro" id="IPR038610">
    <property type="entry name" value="FliK-like_C_sf"/>
</dbReference>
<dbReference type="EMBL" id="FNBJ01000016">
    <property type="protein sequence ID" value="SDF58362.1"/>
    <property type="molecule type" value="Genomic_DNA"/>
</dbReference>
<name>A0A1I0B3G2_9FIRM</name>
<reference evidence="5 6" key="1">
    <citation type="submission" date="2016-10" db="EMBL/GenBank/DDBJ databases">
        <authorList>
            <person name="Varghese N."/>
            <person name="Submissions S."/>
        </authorList>
    </citation>
    <scope>NUCLEOTIDE SEQUENCE [LARGE SCALE GENOMIC DNA]</scope>
    <source>
        <strain evidence="3 6">WG2</strain>
        <strain evidence="4 5">WG5</strain>
    </source>
</reference>
<feature type="region of interest" description="Disordered" evidence="1">
    <location>
        <begin position="52"/>
        <end position="88"/>
    </location>
</feature>
<dbReference type="EMBL" id="FOHG01000016">
    <property type="protein sequence ID" value="SET00487.1"/>
    <property type="molecule type" value="Genomic_DNA"/>
</dbReference>
<evidence type="ECO:0000313" key="3">
    <source>
        <dbReference type="EMBL" id="SDF58362.1"/>
    </source>
</evidence>
<proteinExistence type="predicted"/>
<evidence type="ECO:0000313" key="5">
    <source>
        <dbReference type="Proteomes" id="UP000198612"/>
    </source>
</evidence>
<feature type="region of interest" description="Disordered" evidence="1">
    <location>
        <begin position="15"/>
        <end position="38"/>
    </location>
</feature>
<dbReference type="CDD" id="cd17470">
    <property type="entry name" value="T3SS_Flik_C"/>
    <property type="match status" value="1"/>
</dbReference>
<feature type="domain" description="Flagellar hook-length control protein-like C-terminal" evidence="2">
    <location>
        <begin position="376"/>
        <end position="450"/>
    </location>
</feature>